<feature type="domain" description="Thioesterase" evidence="2">
    <location>
        <begin position="87"/>
        <end position="291"/>
    </location>
</feature>
<dbReference type="AlphaFoldDB" id="A0A830HH41"/>
<dbReference type="OrthoDB" id="541883at2759"/>
<dbReference type="InterPro" id="IPR001031">
    <property type="entry name" value="Thioesterase"/>
</dbReference>
<organism evidence="3 4">
    <name type="scientific">Pycnococcus provasolii</name>
    <dbReference type="NCBI Taxonomy" id="41880"/>
    <lineage>
        <taxon>Eukaryota</taxon>
        <taxon>Viridiplantae</taxon>
        <taxon>Chlorophyta</taxon>
        <taxon>Pseudoscourfieldiophyceae</taxon>
        <taxon>Pseudoscourfieldiales</taxon>
        <taxon>Pycnococcaceae</taxon>
        <taxon>Pycnococcus</taxon>
    </lineage>
</organism>
<dbReference type="InterPro" id="IPR012223">
    <property type="entry name" value="TEII"/>
</dbReference>
<protein>
    <recommendedName>
        <fullName evidence="2">Thioesterase domain-containing protein</fullName>
    </recommendedName>
</protein>
<evidence type="ECO:0000259" key="2">
    <source>
        <dbReference type="Pfam" id="PF00975"/>
    </source>
</evidence>
<sequence length="319" mass="36136">MYRSLASASASASASVPSYHPWLPYLRTHSNDRPPLVRLFCFPWAGAGASAYGVWQRRFTSGELDDGKAGLNKIDGEGPSKITGAKHVQLCAVQMPGREHRANEAPCENLKQAARDFVRDCKELLASARVAFFGHGCGSWMAYEVALEMRRNGMADPVLLVVSNWPAPQTPLNARPWRRVDALDNDELIREGRLWGWPEHIFREDFWPYIEPSIRADQRFFDTYEPIGVEEPLSCPIVAYVSQDDPKFGPRKGTPEFLEAWARLSTRMHMEIECWNGDHYYLQDEKLRHKVAKSVARRVADIAQLIADMQDDDGGDDDE</sequence>
<evidence type="ECO:0000256" key="1">
    <source>
        <dbReference type="ARBA" id="ARBA00007169"/>
    </source>
</evidence>
<keyword evidence="4" id="KW-1185">Reference proteome</keyword>
<dbReference type="Pfam" id="PF00975">
    <property type="entry name" value="Thioesterase"/>
    <property type="match status" value="1"/>
</dbReference>
<dbReference type="PANTHER" id="PTHR11487">
    <property type="entry name" value="THIOESTERASE"/>
    <property type="match status" value="1"/>
</dbReference>
<evidence type="ECO:0000313" key="4">
    <source>
        <dbReference type="Proteomes" id="UP000660262"/>
    </source>
</evidence>
<dbReference type="Proteomes" id="UP000660262">
    <property type="component" value="Unassembled WGS sequence"/>
</dbReference>
<evidence type="ECO:0000313" key="3">
    <source>
        <dbReference type="EMBL" id="GHP06646.1"/>
    </source>
</evidence>
<dbReference type="Gene3D" id="3.40.50.1820">
    <property type="entry name" value="alpha/beta hydrolase"/>
    <property type="match status" value="1"/>
</dbReference>
<dbReference type="GO" id="GO:0008610">
    <property type="term" value="P:lipid biosynthetic process"/>
    <property type="evidence" value="ECO:0007669"/>
    <property type="project" value="TreeGrafter"/>
</dbReference>
<accession>A0A830HH41</accession>
<dbReference type="EMBL" id="BNJQ01000013">
    <property type="protein sequence ID" value="GHP06646.1"/>
    <property type="molecule type" value="Genomic_DNA"/>
</dbReference>
<dbReference type="SUPFAM" id="SSF53474">
    <property type="entry name" value="alpha/beta-Hydrolases"/>
    <property type="match status" value="1"/>
</dbReference>
<proteinExistence type="inferred from homology"/>
<dbReference type="InterPro" id="IPR029058">
    <property type="entry name" value="AB_hydrolase_fold"/>
</dbReference>
<reference evidence="3" key="1">
    <citation type="submission" date="2020-10" db="EMBL/GenBank/DDBJ databases">
        <title>Unveiling of a novel bifunctional photoreceptor, Dualchrome1, isolated from a cosmopolitan green alga.</title>
        <authorList>
            <person name="Suzuki S."/>
            <person name="Kawachi M."/>
        </authorList>
    </citation>
    <scope>NUCLEOTIDE SEQUENCE</scope>
    <source>
        <strain evidence="3">NIES 2893</strain>
    </source>
</reference>
<comment type="caution">
    <text evidence="3">The sequence shown here is derived from an EMBL/GenBank/DDBJ whole genome shotgun (WGS) entry which is preliminary data.</text>
</comment>
<dbReference type="PANTHER" id="PTHR11487:SF0">
    <property type="entry name" value="S-ACYL FATTY ACID SYNTHASE THIOESTERASE, MEDIUM CHAIN"/>
    <property type="match status" value="1"/>
</dbReference>
<name>A0A830HH41_9CHLO</name>
<comment type="similarity">
    <text evidence="1">Belongs to the thioesterase family.</text>
</comment>
<gene>
    <name evidence="3" type="ORF">PPROV_000539100</name>
</gene>